<dbReference type="InterPro" id="IPR029062">
    <property type="entry name" value="Class_I_gatase-like"/>
</dbReference>
<dbReference type="EMBL" id="JASGBI010000001">
    <property type="protein sequence ID" value="MDI9238179.1"/>
    <property type="molecule type" value="Genomic_DNA"/>
</dbReference>
<evidence type="ECO:0000313" key="3">
    <source>
        <dbReference type="Proteomes" id="UP001321580"/>
    </source>
</evidence>
<dbReference type="NCBIfam" id="NF006562">
    <property type="entry name" value="PRK09065.1"/>
    <property type="match status" value="1"/>
</dbReference>
<keyword evidence="3" id="KW-1185">Reference proteome</keyword>
<feature type="domain" description="Glutamine amidotransferase" evidence="1">
    <location>
        <begin position="58"/>
        <end position="197"/>
    </location>
</feature>
<dbReference type="Gene3D" id="3.40.50.880">
    <property type="match status" value="1"/>
</dbReference>
<proteinExistence type="predicted"/>
<dbReference type="SUPFAM" id="SSF52317">
    <property type="entry name" value="Class I glutamine amidotransferase-like"/>
    <property type="match status" value="1"/>
</dbReference>
<dbReference type="PROSITE" id="PS51273">
    <property type="entry name" value="GATASE_TYPE_1"/>
    <property type="match status" value="1"/>
</dbReference>
<reference evidence="2 3" key="1">
    <citation type="submission" date="2023-05" db="EMBL/GenBank/DDBJ databases">
        <title>Lysobacter sp. strain LF1 Genome sequencing and assembly.</title>
        <authorList>
            <person name="Jung Y."/>
        </authorList>
    </citation>
    <scope>NUCLEOTIDE SEQUENCE [LARGE SCALE GENOMIC DNA]</scope>
    <source>
        <strain evidence="2 3">LF1</strain>
    </source>
</reference>
<dbReference type="PANTHER" id="PTHR42695">
    <property type="entry name" value="GLUTAMINE AMIDOTRANSFERASE YLR126C-RELATED"/>
    <property type="match status" value="1"/>
</dbReference>
<dbReference type="InterPro" id="IPR044992">
    <property type="entry name" value="ChyE-like"/>
</dbReference>
<dbReference type="CDD" id="cd01741">
    <property type="entry name" value="GATase1_1"/>
    <property type="match status" value="1"/>
</dbReference>
<keyword evidence="2" id="KW-0315">Glutamine amidotransferase</keyword>
<dbReference type="PRINTS" id="PR00096">
    <property type="entry name" value="GATASE"/>
</dbReference>
<comment type="caution">
    <text evidence="2">The sequence shown here is derived from an EMBL/GenBank/DDBJ whole genome shotgun (WGS) entry which is preliminary data.</text>
</comment>
<dbReference type="PANTHER" id="PTHR42695:SF5">
    <property type="entry name" value="GLUTAMINE AMIDOTRANSFERASE YLR126C-RELATED"/>
    <property type="match status" value="1"/>
</dbReference>
<protein>
    <submittedName>
        <fullName evidence="2">Glutamine amidotransferase</fullName>
    </submittedName>
</protein>
<sequence length="245" mass="27097">MNHRHPRPFLILETGQPVASMRRHRGFPHWIRVAAGLTADEAVVVNVEGGDALPQREGFAGTIITGSAAMVTERRDWSERSAAWLRDAAQAGMPLFGICYGHQLLAHALGGEVGDNPTGREMGTIGLELHPHADEDPLFQGLPSQFAAQATHLQTVLRTPQGATVLARSTQDDCHAFRWGDRAWGVQFHPEFSATHMRGYVQARREALQNEGRCAKSLARSVSATPYARRVLRRFVRHARNLHGH</sequence>
<name>A0ABT6XDF9_9GAMM</name>
<organism evidence="2 3">
    <name type="scientific">Lysobacter stagni</name>
    <dbReference type="NCBI Taxonomy" id="3045172"/>
    <lineage>
        <taxon>Bacteria</taxon>
        <taxon>Pseudomonadati</taxon>
        <taxon>Pseudomonadota</taxon>
        <taxon>Gammaproteobacteria</taxon>
        <taxon>Lysobacterales</taxon>
        <taxon>Lysobacteraceae</taxon>
        <taxon>Lysobacter</taxon>
    </lineage>
</organism>
<gene>
    <name evidence="2" type="ORF">QLQ15_04555</name>
</gene>
<evidence type="ECO:0000313" key="2">
    <source>
        <dbReference type="EMBL" id="MDI9238179.1"/>
    </source>
</evidence>
<dbReference type="InterPro" id="IPR017926">
    <property type="entry name" value="GATASE"/>
</dbReference>
<evidence type="ECO:0000259" key="1">
    <source>
        <dbReference type="Pfam" id="PF00117"/>
    </source>
</evidence>
<dbReference type="Pfam" id="PF00117">
    <property type="entry name" value="GATase"/>
    <property type="match status" value="1"/>
</dbReference>
<dbReference type="Proteomes" id="UP001321580">
    <property type="component" value="Unassembled WGS sequence"/>
</dbReference>
<accession>A0ABT6XDF9</accession>
<dbReference type="RefSeq" id="WP_283211661.1">
    <property type="nucleotide sequence ID" value="NZ_JASGBI010000001.1"/>
</dbReference>